<name>A0AAN9LI07_CANGL</name>
<evidence type="ECO:0000313" key="1">
    <source>
        <dbReference type="EMBL" id="KAK7336299.1"/>
    </source>
</evidence>
<keyword evidence="2" id="KW-1185">Reference proteome</keyword>
<comment type="caution">
    <text evidence="1">The sequence shown here is derived from an EMBL/GenBank/DDBJ whole genome shotgun (WGS) entry which is preliminary data.</text>
</comment>
<gene>
    <name evidence="1" type="ORF">VNO77_16835</name>
</gene>
<dbReference type="EMBL" id="JAYMYQ010000004">
    <property type="protein sequence ID" value="KAK7336299.1"/>
    <property type="molecule type" value="Genomic_DNA"/>
</dbReference>
<dbReference type="Proteomes" id="UP001367508">
    <property type="component" value="Unassembled WGS sequence"/>
</dbReference>
<protein>
    <submittedName>
        <fullName evidence="1">Uncharacterized protein</fullName>
    </submittedName>
</protein>
<accession>A0AAN9LI07</accession>
<sequence>MEACEKHFHEELVLVYSVVVFHEEIYLWPIKLAVFPGLALFLLSPIQLKNDENHKPLNARILLGQVRAVSRSFYLAFRVGGCTPWLVNKEHFILDHCSSSWESAPL</sequence>
<dbReference type="AlphaFoldDB" id="A0AAN9LI07"/>
<organism evidence="1 2">
    <name type="scientific">Canavalia gladiata</name>
    <name type="common">Sword bean</name>
    <name type="synonym">Dolichos gladiatus</name>
    <dbReference type="NCBI Taxonomy" id="3824"/>
    <lineage>
        <taxon>Eukaryota</taxon>
        <taxon>Viridiplantae</taxon>
        <taxon>Streptophyta</taxon>
        <taxon>Embryophyta</taxon>
        <taxon>Tracheophyta</taxon>
        <taxon>Spermatophyta</taxon>
        <taxon>Magnoliopsida</taxon>
        <taxon>eudicotyledons</taxon>
        <taxon>Gunneridae</taxon>
        <taxon>Pentapetalae</taxon>
        <taxon>rosids</taxon>
        <taxon>fabids</taxon>
        <taxon>Fabales</taxon>
        <taxon>Fabaceae</taxon>
        <taxon>Papilionoideae</taxon>
        <taxon>50 kb inversion clade</taxon>
        <taxon>NPAAA clade</taxon>
        <taxon>indigoferoid/millettioid clade</taxon>
        <taxon>Phaseoleae</taxon>
        <taxon>Canavalia</taxon>
    </lineage>
</organism>
<proteinExistence type="predicted"/>
<evidence type="ECO:0000313" key="2">
    <source>
        <dbReference type="Proteomes" id="UP001367508"/>
    </source>
</evidence>
<reference evidence="1 2" key="1">
    <citation type="submission" date="2024-01" db="EMBL/GenBank/DDBJ databases">
        <title>The genomes of 5 underutilized Papilionoideae crops provide insights into root nodulation and disease resistanc.</title>
        <authorList>
            <person name="Jiang F."/>
        </authorList>
    </citation>
    <scope>NUCLEOTIDE SEQUENCE [LARGE SCALE GENOMIC DNA]</scope>
    <source>
        <strain evidence="1">LVBAO_FW01</strain>
        <tissue evidence="1">Leaves</tissue>
    </source>
</reference>